<dbReference type="OrthoDB" id="9798690at2"/>
<sequence>MEALTLSAAFLVGLLGGPHCATMCGGITATLTFGLDERIRASVWRQLPFLAAYNLGRVASYTVAGVLAGALGTALALGTPHETGPVILRSLAGIIMVALGLYIGGWWPSFSRVERIGMPLWRRLEPLGQRLLPVQGVGTALGLGAVWGWLPCGMVYMVLVQSLTAGGAAQGGLLMLAFGLGTLPNLMAMGMFAAALGRWLGNPWVRRAAGALLVGFGLWTLWMVFGGGHGGMGNGH</sequence>
<name>A0A0P9GLX0_9GAMM</name>
<dbReference type="RefSeq" id="WP_054965522.1">
    <property type="nucleotide sequence ID" value="NZ_FMUN01000005.1"/>
</dbReference>
<feature type="transmembrane region" description="Helical" evidence="1">
    <location>
        <begin position="140"/>
        <end position="160"/>
    </location>
</feature>
<feature type="transmembrane region" description="Helical" evidence="1">
    <location>
        <begin position="172"/>
        <end position="196"/>
    </location>
</feature>
<organism evidence="3 4">
    <name type="scientific">Thiohalorhabdus denitrificans</name>
    <dbReference type="NCBI Taxonomy" id="381306"/>
    <lineage>
        <taxon>Bacteria</taxon>
        <taxon>Pseudomonadati</taxon>
        <taxon>Pseudomonadota</taxon>
        <taxon>Gammaproteobacteria</taxon>
        <taxon>Thiohalorhabdales</taxon>
        <taxon>Thiohalorhabdaceae</taxon>
        <taxon>Thiohalorhabdus</taxon>
    </lineage>
</organism>
<proteinExistence type="predicted"/>
<evidence type="ECO:0000313" key="3">
    <source>
        <dbReference type="EMBL" id="SCY39355.1"/>
    </source>
</evidence>
<dbReference type="InterPro" id="IPR039447">
    <property type="entry name" value="UreH-like_TM_dom"/>
</dbReference>
<keyword evidence="4" id="KW-1185">Reference proteome</keyword>
<feature type="transmembrane region" description="Helical" evidence="1">
    <location>
        <begin position="58"/>
        <end position="79"/>
    </location>
</feature>
<gene>
    <name evidence="3" type="ORF">SAMN05661077_1986</name>
</gene>
<feature type="domain" description="Urease accessory protein UreH-like transmembrane" evidence="2">
    <location>
        <begin position="8"/>
        <end position="219"/>
    </location>
</feature>
<keyword evidence="1" id="KW-0812">Transmembrane</keyword>
<evidence type="ECO:0000259" key="2">
    <source>
        <dbReference type="Pfam" id="PF13386"/>
    </source>
</evidence>
<dbReference type="EMBL" id="FMUN01000005">
    <property type="protein sequence ID" value="SCY39355.1"/>
    <property type="molecule type" value="Genomic_DNA"/>
</dbReference>
<evidence type="ECO:0000313" key="4">
    <source>
        <dbReference type="Proteomes" id="UP000183104"/>
    </source>
</evidence>
<keyword evidence="1" id="KW-1133">Transmembrane helix</keyword>
<dbReference type="PANTHER" id="PTHR42208">
    <property type="entry name" value="HEAVY METAL TRANSPORTER-RELATED"/>
    <property type="match status" value="1"/>
</dbReference>
<dbReference type="Pfam" id="PF13386">
    <property type="entry name" value="DsbD_2"/>
    <property type="match status" value="1"/>
</dbReference>
<feature type="transmembrane region" description="Helical" evidence="1">
    <location>
        <begin position="86"/>
        <end position="107"/>
    </location>
</feature>
<protein>
    <recommendedName>
        <fullName evidence="2">Urease accessory protein UreH-like transmembrane domain-containing protein</fullName>
    </recommendedName>
</protein>
<dbReference type="PANTHER" id="PTHR42208:SF1">
    <property type="entry name" value="HEAVY METAL TRANSPORTER"/>
    <property type="match status" value="1"/>
</dbReference>
<accession>A0A0P9GLX0</accession>
<feature type="transmembrane region" description="Helical" evidence="1">
    <location>
        <begin position="208"/>
        <end position="225"/>
    </location>
</feature>
<dbReference type="STRING" id="381306.AN478_03960"/>
<dbReference type="PATRIC" id="fig|381306.5.peg.1276"/>
<keyword evidence="1" id="KW-0472">Membrane</keyword>
<evidence type="ECO:0000256" key="1">
    <source>
        <dbReference type="SAM" id="Phobius"/>
    </source>
</evidence>
<dbReference type="Proteomes" id="UP000183104">
    <property type="component" value="Unassembled WGS sequence"/>
</dbReference>
<reference evidence="4" key="1">
    <citation type="submission" date="2016-10" db="EMBL/GenBank/DDBJ databases">
        <authorList>
            <person name="Varghese N."/>
        </authorList>
    </citation>
    <scope>NUCLEOTIDE SEQUENCE [LARGE SCALE GENOMIC DNA]</scope>
    <source>
        <strain evidence="4">HL 19</strain>
    </source>
</reference>
<dbReference type="AlphaFoldDB" id="A0A0P9GLX0"/>